<evidence type="ECO:0000313" key="2">
    <source>
        <dbReference type="Proteomes" id="UP001468798"/>
    </source>
</evidence>
<organism evidence="1 2">
    <name type="scientific">Flavobacterium polysaccharolyticum</name>
    <dbReference type="NCBI Taxonomy" id="3133148"/>
    <lineage>
        <taxon>Bacteria</taxon>
        <taxon>Pseudomonadati</taxon>
        <taxon>Bacteroidota</taxon>
        <taxon>Flavobacteriia</taxon>
        <taxon>Flavobacteriales</taxon>
        <taxon>Flavobacteriaceae</taxon>
        <taxon>Flavobacterium</taxon>
    </lineage>
</organism>
<dbReference type="EMBL" id="JBCGDP010000087">
    <property type="protein sequence ID" value="MEM0578831.1"/>
    <property type="molecule type" value="Genomic_DNA"/>
</dbReference>
<accession>A0ABU9NTZ0</accession>
<name>A0ABU9NTZ0_9FLAO</name>
<comment type="caution">
    <text evidence="1">The sequence shown here is derived from an EMBL/GenBank/DDBJ whole genome shotgun (WGS) entry which is preliminary data.</text>
</comment>
<reference evidence="1 2" key="1">
    <citation type="submission" date="2024-03" db="EMBL/GenBank/DDBJ databases">
        <title>Two novel species of the genus Flavobacterium exhibiting potentially degradation of complex polysaccharides.</title>
        <authorList>
            <person name="Lian X."/>
        </authorList>
    </citation>
    <scope>NUCLEOTIDE SEQUENCE [LARGE SCALE GENOMIC DNA]</scope>
    <source>
        <strain evidence="1 2">N6</strain>
    </source>
</reference>
<proteinExistence type="predicted"/>
<dbReference type="RefSeq" id="WP_342693626.1">
    <property type="nucleotide sequence ID" value="NZ_JBCGDP010000087.1"/>
</dbReference>
<keyword evidence="2" id="KW-1185">Reference proteome</keyword>
<gene>
    <name evidence="1" type="ORF">WFZ86_20205</name>
</gene>
<dbReference type="Proteomes" id="UP001468798">
    <property type="component" value="Unassembled WGS sequence"/>
</dbReference>
<feature type="non-terminal residue" evidence="1">
    <location>
        <position position="62"/>
    </location>
</feature>
<protein>
    <submittedName>
        <fullName evidence="1">Uncharacterized protein</fullName>
    </submittedName>
</protein>
<sequence>MIKKLFFNKLNAKCCYWLWLLFLPVLGTAQALSGTYIISASQPAPFYSITNAITRINTSGVT</sequence>
<evidence type="ECO:0000313" key="1">
    <source>
        <dbReference type="EMBL" id="MEM0578831.1"/>
    </source>
</evidence>